<evidence type="ECO:0000256" key="1">
    <source>
        <dbReference type="ARBA" id="ARBA00022946"/>
    </source>
</evidence>
<keyword evidence="2" id="KW-0812">Transmembrane</keyword>
<evidence type="ECO:0000313" key="4">
    <source>
        <dbReference type="Proteomes" id="UP000824890"/>
    </source>
</evidence>
<dbReference type="PROSITE" id="PS01195">
    <property type="entry name" value="PEPT_TRNA_HYDROL_1"/>
    <property type="match status" value="1"/>
</dbReference>
<dbReference type="InterPro" id="IPR048076">
    <property type="entry name" value="CRS2-like"/>
</dbReference>
<feature type="transmembrane region" description="Helical" evidence="2">
    <location>
        <begin position="400"/>
        <end position="419"/>
    </location>
</feature>
<sequence length="450" mass="50818">MVILRAVGNKDFNFEIMMLGKLSRRCYCTSVHQQPWLFLGLGNPGDKYNGTRHNIGFEMIDVFAESVGIQMNLLNFKAIMGQGFVGDVPVILAKPQTYMNLSGESSGPLAAYYKLPLNRVLVVHDDTQLPCGVLRLQEKGGHGCHNGLKSVMHHFRGNKEFARLRIGIGKPPGQMDPKAFLLQKFSMLARERIDGALAEGVEALKLVLSKDFGESWRLFNLYDDGMSESNLFMSILCGCCPLLECCYSLGCAHYKRYLYTAGQDSQDCRRVSAFCRCILSIYEGDIQIPLWEPPQGYGYGINKQSHIKQSYTQGHAPACRCCHPGLSCEYAVLLDNKLREMKFDGGRVCAQRAVEDEECKVLKELVVKYPSFTCWTFSRVWCSYNVGFVSDVINSVLLQFAYSCFLVMCFVFTICHVSLHKVHERYMCSRTKVAQRSKAALHSWSQVSHR</sequence>
<dbReference type="Pfam" id="PF01195">
    <property type="entry name" value="Pept_tRNA_hydro"/>
    <property type="match status" value="1"/>
</dbReference>
<comment type="caution">
    <text evidence="3">The sequence shown here is derived from an EMBL/GenBank/DDBJ whole genome shotgun (WGS) entry which is preliminary data.</text>
</comment>
<dbReference type="EMBL" id="JAGKQM010000001">
    <property type="protein sequence ID" value="KAH0942558.1"/>
    <property type="molecule type" value="Genomic_DNA"/>
</dbReference>
<dbReference type="PANTHER" id="PTHR17224:SF4">
    <property type="entry name" value="PEPTIDYL-TRNA HYDROLASE, MITOCHONDRIAL"/>
    <property type="match status" value="1"/>
</dbReference>
<evidence type="ECO:0008006" key="5">
    <source>
        <dbReference type="Google" id="ProtNLM"/>
    </source>
</evidence>
<proteinExistence type="inferred from homology"/>
<organism evidence="3 4">
    <name type="scientific">Brassica napus</name>
    <name type="common">Rape</name>
    <dbReference type="NCBI Taxonomy" id="3708"/>
    <lineage>
        <taxon>Eukaryota</taxon>
        <taxon>Viridiplantae</taxon>
        <taxon>Streptophyta</taxon>
        <taxon>Embryophyta</taxon>
        <taxon>Tracheophyta</taxon>
        <taxon>Spermatophyta</taxon>
        <taxon>Magnoliopsida</taxon>
        <taxon>eudicotyledons</taxon>
        <taxon>Gunneridae</taxon>
        <taxon>Pentapetalae</taxon>
        <taxon>rosids</taxon>
        <taxon>malvids</taxon>
        <taxon>Brassicales</taxon>
        <taxon>Brassicaceae</taxon>
        <taxon>Brassiceae</taxon>
        <taxon>Brassica</taxon>
    </lineage>
</organism>
<dbReference type="Gene3D" id="3.40.50.1470">
    <property type="entry name" value="Peptidyl-tRNA hydrolase"/>
    <property type="match status" value="1"/>
</dbReference>
<keyword evidence="1" id="KW-0809">Transit peptide</keyword>
<name>A0ABQ8EM32_BRANA</name>
<dbReference type="InterPro" id="IPR036416">
    <property type="entry name" value="Pept_tRNA_hydro_sf"/>
</dbReference>
<evidence type="ECO:0000313" key="3">
    <source>
        <dbReference type="EMBL" id="KAH0942558.1"/>
    </source>
</evidence>
<dbReference type="Proteomes" id="UP000824890">
    <property type="component" value="Unassembled WGS sequence"/>
</dbReference>
<gene>
    <name evidence="3" type="ORF">HID58_002195</name>
</gene>
<dbReference type="InterPro" id="IPR001328">
    <property type="entry name" value="Pept_tRNA_hydro"/>
</dbReference>
<dbReference type="SUPFAM" id="SSF53178">
    <property type="entry name" value="Peptidyl-tRNA hydrolase-like"/>
    <property type="match status" value="1"/>
</dbReference>
<accession>A0ABQ8EM32</accession>
<dbReference type="CDD" id="cd02406">
    <property type="entry name" value="CRS2"/>
    <property type="match status" value="1"/>
</dbReference>
<dbReference type="InterPro" id="IPR018171">
    <property type="entry name" value="Pept_tRNA_hydro_CS"/>
</dbReference>
<protein>
    <recommendedName>
        <fullName evidence="5">Peptidyl-tRNA hydrolase, mitochondrial</fullName>
    </recommendedName>
</protein>
<reference evidence="3 4" key="1">
    <citation type="submission" date="2021-05" db="EMBL/GenBank/DDBJ databases">
        <title>Genome Assembly of Synthetic Allotetraploid Brassica napus Reveals Homoeologous Exchanges between Subgenomes.</title>
        <authorList>
            <person name="Davis J.T."/>
        </authorList>
    </citation>
    <scope>NUCLEOTIDE SEQUENCE [LARGE SCALE GENOMIC DNA]</scope>
    <source>
        <strain evidence="4">cv. Da-Ae</strain>
        <tissue evidence="3">Seedling</tissue>
    </source>
</reference>
<dbReference type="PROSITE" id="PS01196">
    <property type="entry name" value="PEPT_TRNA_HYDROL_2"/>
    <property type="match status" value="1"/>
</dbReference>
<keyword evidence="4" id="KW-1185">Reference proteome</keyword>
<keyword evidence="2" id="KW-1133">Transmembrane helix</keyword>
<keyword evidence="2" id="KW-0472">Membrane</keyword>
<evidence type="ECO:0000256" key="2">
    <source>
        <dbReference type="SAM" id="Phobius"/>
    </source>
</evidence>
<dbReference type="HAMAP" id="MF_00083">
    <property type="entry name" value="Pept_tRNA_hydro_bact"/>
    <property type="match status" value="1"/>
</dbReference>
<dbReference type="NCBIfam" id="TIGR00447">
    <property type="entry name" value="pth"/>
    <property type="match status" value="1"/>
</dbReference>
<dbReference type="PANTHER" id="PTHR17224">
    <property type="entry name" value="PEPTIDYL-TRNA HYDROLASE"/>
    <property type="match status" value="1"/>
</dbReference>